<sequence length="45" mass="5078">MKMILILKLIVIALASSQIVSLLSDPKDDTKRIAKLERKGNHYVN</sequence>
<reference evidence="2" key="2">
    <citation type="submission" date="2024-05" db="EMBL/GenBank/DDBJ databases">
        <authorList>
            <person name="Chen H."/>
        </authorList>
    </citation>
    <scope>NUCLEOTIDE SEQUENCE</scope>
    <source>
        <strain evidence="2">CGMCC 7049</strain>
    </source>
</reference>
<proteinExistence type="predicted"/>
<reference evidence="2" key="1">
    <citation type="submission" date="2014-02" db="EMBL/GenBank/DDBJ databases">
        <authorList>
            <person name="Zhao D."/>
            <person name="Dong X."/>
            <person name="Li Y."/>
            <person name="Lv L."/>
            <person name="Zhao D."/>
            <person name="Gao Y."/>
            <person name="Wang Y."/>
            <person name="Li Y."/>
        </authorList>
    </citation>
    <scope>NUCLEOTIDE SEQUENCE</scope>
    <source>
        <strain evidence="2">CGMCC 7049</strain>
    </source>
</reference>
<feature type="chain" id="PRO_5043403289" evidence="1">
    <location>
        <begin position="18"/>
        <end position="45"/>
    </location>
</feature>
<keyword evidence="1" id="KW-0732">Signal</keyword>
<gene>
    <name evidence="2" type="ORF">BB06_04125</name>
</gene>
<evidence type="ECO:0000313" key="2">
    <source>
        <dbReference type="EMBL" id="XBS09120.1"/>
    </source>
</evidence>
<feature type="signal peptide" evidence="1">
    <location>
        <begin position="1"/>
        <end position="17"/>
    </location>
</feature>
<dbReference type="RefSeq" id="WP_349430946.1">
    <property type="nucleotide sequence ID" value="NZ_CP157400.1"/>
</dbReference>
<dbReference type="AlphaFoldDB" id="A0AAU7NNA6"/>
<organism evidence="2">
    <name type="scientific">Pediococcus pentosaceus CGMCC 7049</name>
    <dbReference type="NCBI Taxonomy" id="1460385"/>
    <lineage>
        <taxon>Bacteria</taxon>
        <taxon>Bacillati</taxon>
        <taxon>Bacillota</taxon>
        <taxon>Bacilli</taxon>
        <taxon>Lactobacillales</taxon>
        <taxon>Lactobacillaceae</taxon>
        <taxon>Pediococcus</taxon>
    </lineage>
</organism>
<dbReference type="EMBL" id="CP157400">
    <property type="protein sequence ID" value="XBS09120.1"/>
    <property type="molecule type" value="Genomic_DNA"/>
</dbReference>
<evidence type="ECO:0000256" key="1">
    <source>
        <dbReference type="SAM" id="SignalP"/>
    </source>
</evidence>
<accession>A0AAU7NNA6</accession>
<name>A0AAU7NNA6_PEDPE</name>
<protein>
    <submittedName>
        <fullName evidence="2">Uncharacterized protein</fullName>
    </submittedName>
</protein>